<feature type="coiled-coil region" evidence="2">
    <location>
        <begin position="265"/>
        <end position="307"/>
    </location>
</feature>
<dbReference type="Pfam" id="PF03763">
    <property type="entry name" value="Remorin_C"/>
    <property type="match status" value="1"/>
</dbReference>
<feature type="domain" description="Remorin N-terminal" evidence="4">
    <location>
        <begin position="178"/>
        <end position="226"/>
    </location>
</feature>
<gene>
    <name evidence="5" type="ORF">ZIOFF_064224</name>
</gene>
<dbReference type="Proteomes" id="UP000734854">
    <property type="component" value="Unassembled WGS sequence"/>
</dbReference>
<dbReference type="AlphaFoldDB" id="A0A8J5CI35"/>
<dbReference type="EMBL" id="JACMSC010000018">
    <property type="protein sequence ID" value="KAG6475007.1"/>
    <property type="molecule type" value="Genomic_DNA"/>
</dbReference>
<dbReference type="InterPro" id="IPR005518">
    <property type="entry name" value="Remorin_N"/>
</dbReference>
<dbReference type="InterPro" id="IPR005516">
    <property type="entry name" value="Remorin_C"/>
</dbReference>
<reference evidence="5 6" key="1">
    <citation type="submission" date="2020-08" db="EMBL/GenBank/DDBJ databases">
        <title>Plant Genome Project.</title>
        <authorList>
            <person name="Zhang R.-G."/>
        </authorList>
    </citation>
    <scope>NUCLEOTIDE SEQUENCE [LARGE SCALE GENOMIC DNA]</scope>
    <source>
        <tissue evidence="5">Rhizome</tissue>
    </source>
</reference>
<proteinExistence type="inferred from homology"/>
<dbReference type="Pfam" id="PF03766">
    <property type="entry name" value="Remorin_N"/>
    <property type="match status" value="1"/>
</dbReference>
<feature type="domain" description="Remorin C-terminal" evidence="3">
    <location>
        <begin position="230"/>
        <end position="334"/>
    </location>
</feature>
<name>A0A8J5CI35_ZINOF</name>
<comment type="caution">
    <text evidence="5">The sequence shown here is derived from an EMBL/GenBank/DDBJ whole genome shotgun (WGS) entry which is preliminary data.</text>
</comment>
<dbReference type="PANTHER" id="PTHR31775">
    <property type="entry name" value="OS02G0117200 PROTEIN"/>
    <property type="match status" value="1"/>
</dbReference>
<accession>A0A8J5CI35</accession>
<evidence type="ECO:0000256" key="1">
    <source>
        <dbReference type="ARBA" id="ARBA00005711"/>
    </source>
</evidence>
<sequence length="342" mass="37151">MLGASVTRPPLPSSSLPSCGHHIQRPNAAPRLASFAICHSPSLSIRPRNPCTAASGATPVASVGHLGPSPALLPEAARLRRLPPPTDATSGDHNLHLLYSHRPPGSRLFWRLPPPTDVTSSGCHLHLLHSRRPPGSHHLVDVTGIGGQAIKLHSLLLLDHFQAAHLHLQSESHCKTVKDVEEEKAAIVPAPEEKPDVSKPLADVLKIEEPSADYGSTDRGATLARVLTEKRLSLIKAWEENEKVKTENKAVQKIADIVAWENSKKAGVEAAHKKKEEELEKKKAQYAEKVKNKIASIHKEAEAKKANVEVKRGEEVLKTEETAGKYRSAGFAPKRIWGFLGG</sequence>
<evidence type="ECO:0000259" key="4">
    <source>
        <dbReference type="Pfam" id="PF03766"/>
    </source>
</evidence>
<evidence type="ECO:0000313" key="6">
    <source>
        <dbReference type="Proteomes" id="UP000734854"/>
    </source>
</evidence>
<comment type="similarity">
    <text evidence="1">Belongs to the remorin family.</text>
</comment>
<evidence type="ECO:0008006" key="7">
    <source>
        <dbReference type="Google" id="ProtNLM"/>
    </source>
</evidence>
<protein>
    <recommendedName>
        <fullName evidence="7">Remorin C-terminal domain-containing protein</fullName>
    </recommendedName>
</protein>
<dbReference type="PANTHER" id="PTHR31775:SF5">
    <property type="entry name" value="REMORIN 1.4"/>
    <property type="match status" value="1"/>
</dbReference>
<evidence type="ECO:0000259" key="3">
    <source>
        <dbReference type="Pfam" id="PF03763"/>
    </source>
</evidence>
<keyword evidence="6" id="KW-1185">Reference proteome</keyword>
<organism evidence="5 6">
    <name type="scientific">Zingiber officinale</name>
    <name type="common">Ginger</name>
    <name type="synonym">Amomum zingiber</name>
    <dbReference type="NCBI Taxonomy" id="94328"/>
    <lineage>
        <taxon>Eukaryota</taxon>
        <taxon>Viridiplantae</taxon>
        <taxon>Streptophyta</taxon>
        <taxon>Embryophyta</taxon>
        <taxon>Tracheophyta</taxon>
        <taxon>Spermatophyta</taxon>
        <taxon>Magnoliopsida</taxon>
        <taxon>Liliopsida</taxon>
        <taxon>Zingiberales</taxon>
        <taxon>Zingiberaceae</taxon>
        <taxon>Zingiber</taxon>
    </lineage>
</organism>
<evidence type="ECO:0000313" key="5">
    <source>
        <dbReference type="EMBL" id="KAG6475007.1"/>
    </source>
</evidence>
<keyword evidence="2" id="KW-0175">Coiled coil</keyword>
<evidence type="ECO:0000256" key="2">
    <source>
        <dbReference type="SAM" id="Coils"/>
    </source>
</evidence>